<keyword evidence="3" id="KW-1185">Reference proteome</keyword>
<name>A0AAU9F056_9BACT</name>
<gene>
    <name evidence="2" type="ORF">FAK_16180</name>
</gene>
<organism evidence="2 3">
    <name type="scientific">Desulfoferula mesophila</name>
    <dbReference type="NCBI Taxonomy" id="3058419"/>
    <lineage>
        <taxon>Bacteria</taxon>
        <taxon>Pseudomonadati</taxon>
        <taxon>Thermodesulfobacteriota</taxon>
        <taxon>Desulfarculia</taxon>
        <taxon>Desulfarculales</taxon>
        <taxon>Desulfarculaceae</taxon>
        <taxon>Desulfoferula</taxon>
    </lineage>
</organism>
<dbReference type="AlphaFoldDB" id="A0AAU9F056"/>
<reference evidence="3" key="1">
    <citation type="journal article" date="2023" name="Arch. Microbiol.">
        <title>Desulfoferula mesophilus gen. nov. sp. nov., a mesophilic sulfate-reducing bacterium isolated from a brackish lake sediment.</title>
        <authorList>
            <person name="Watanabe T."/>
            <person name="Yabe T."/>
            <person name="Tsuji J.M."/>
            <person name="Fukui M."/>
        </authorList>
    </citation>
    <scope>NUCLEOTIDE SEQUENCE [LARGE SCALE GENOMIC DNA]</scope>
    <source>
        <strain evidence="3">12FAK</strain>
    </source>
</reference>
<protein>
    <recommendedName>
        <fullName evidence="1">LarA-like N-terminal domain-containing protein</fullName>
    </recommendedName>
</protein>
<sequence>MDFPKIAMVKNHIPAPEAVDVPFEVRRGLDALNLTNKVKPGARVAITAGSRGVTDMRAAIATVVDYLKGLGAEPFVAPAMGSHGGATDQGQADMLTHLGITQETVGAPIKSSMATEVIGETSYGQPVVIGRDFVKADHVVVVNRVKPHTSFRGVVESGLCKMLTIGMGKHAGAKLAHSQFYAHGFEQVVREIAGVVMDKVAVLCGVALVEDYREQTAHLAVCGPREFMKTDSEMLQKARRLMGMVPFKNVDLLIVDEMGKNISGSGMDSNVTGRVMNQATPEPTERQFKRIFVRDLTPESEGNALGVGTAEFTTRRLVEKIDLHKTRVNCLTASVPEKGRIPFAYDHDREAISDALSTVGIEDGSQSRVVWIKNTLELGQMLVSQALLAEAADMENVEVVGEVQDMPFDEQGDLPVGLFTR</sequence>
<dbReference type="Pfam" id="PF09861">
    <property type="entry name" value="Lar_N"/>
    <property type="match status" value="1"/>
</dbReference>
<dbReference type="Proteomes" id="UP001366166">
    <property type="component" value="Chromosome"/>
</dbReference>
<proteinExistence type="predicted"/>
<dbReference type="KEGG" id="dmp:FAK_16180"/>
<dbReference type="Gene3D" id="3.40.50.11440">
    <property type="match status" value="1"/>
</dbReference>
<dbReference type="GO" id="GO:0050043">
    <property type="term" value="F:lactate racemase activity"/>
    <property type="evidence" value="ECO:0007669"/>
    <property type="project" value="InterPro"/>
</dbReference>
<accession>A0AAU9F056</accession>
<dbReference type="EMBL" id="AP028679">
    <property type="protein sequence ID" value="BEQ14552.1"/>
    <property type="molecule type" value="Genomic_DNA"/>
</dbReference>
<dbReference type="InterPro" id="IPR018657">
    <property type="entry name" value="LarA-like_N"/>
</dbReference>
<evidence type="ECO:0000313" key="2">
    <source>
        <dbReference type="EMBL" id="BEQ14552.1"/>
    </source>
</evidence>
<evidence type="ECO:0000259" key="1">
    <source>
        <dbReference type="Pfam" id="PF09861"/>
    </source>
</evidence>
<evidence type="ECO:0000313" key="3">
    <source>
        <dbReference type="Proteomes" id="UP001366166"/>
    </source>
</evidence>
<feature type="domain" description="LarA-like N-terminal" evidence="1">
    <location>
        <begin position="31"/>
        <end position="178"/>
    </location>
</feature>